<dbReference type="HAMAP" id="MF_00186">
    <property type="entry name" value="Glycerol_kin"/>
    <property type="match status" value="1"/>
</dbReference>
<dbReference type="EMBL" id="JACATZ010000003">
    <property type="protein sequence ID" value="NWJ47989.1"/>
    <property type="molecule type" value="Genomic_DNA"/>
</dbReference>
<dbReference type="InterPro" id="IPR018485">
    <property type="entry name" value="FGGY_C"/>
</dbReference>
<dbReference type="Proteomes" id="UP000521676">
    <property type="component" value="Unassembled WGS sequence"/>
</dbReference>
<feature type="binding site" evidence="10">
    <location>
        <position position="83"/>
    </location>
    <ligand>
        <name>sn-glycerol 3-phosphate</name>
        <dbReference type="ChEBI" id="CHEBI:57597"/>
    </ligand>
</feature>
<dbReference type="InterPro" id="IPR005999">
    <property type="entry name" value="Glycerol_kin"/>
</dbReference>
<dbReference type="RefSeq" id="WP_341471766.1">
    <property type="nucleotide sequence ID" value="NZ_CP128400.1"/>
</dbReference>
<feature type="binding site" evidence="10">
    <location>
        <position position="312"/>
    </location>
    <ligand>
        <name>ATP</name>
        <dbReference type="ChEBI" id="CHEBI:30616"/>
    </ligand>
</feature>
<dbReference type="CDD" id="cd07769">
    <property type="entry name" value="ASKHA_NBD_FGGY_GK"/>
    <property type="match status" value="1"/>
</dbReference>
<dbReference type="Pfam" id="PF00370">
    <property type="entry name" value="FGGY_N"/>
    <property type="match status" value="1"/>
</dbReference>
<dbReference type="Gene3D" id="3.30.420.40">
    <property type="match status" value="2"/>
</dbReference>
<feature type="binding site" evidence="10">
    <location>
        <position position="312"/>
    </location>
    <ligand>
        <name>ADP</name>
        <dbReference type="ChEBI" id="CHEBI:456216"/>
    </ligand>
</feature>
<dbReference type="NCBIfam" id="TIGR01311">
    <property type="entry name" value="glycerol_kin"/>
    <property type="match status" value="1"/>
</dbReference>
<feature type="binding site" evidence="10">
    <location>
        <position position="269"/>
    </location>
    <ligand>
        <name>ATP</name>
        <dbReference type="ChEBI" id="CHEBI:30616"/>
    </ligand>
</feature>
<dbReference type="Proteomes" id="UP001431572">
    <property type="component" value="Chromosome 2"/>
</dbReference>
<comment type="function">
    <text evidence="9 10">Key enzyme in the regulation of glycerol uptake and metabolism. Catalyzes the phosphorylation of glycerol to yield sn-glycerol 3-phosphate.</text>
</comment>
<evidence type="ECO:0000256" key="8">
    <source>
        <dbReference type="ARBA" id="ARBA00052101"/>
    </source>
</evidence>
<gene>
    <name evidence="10 14" type="primary">glpK</name>
    <name evidence="14" type="ORF">HXX08_19210</name>
    <name evidence="15" type="ORF">OZ401_003524</name>
</gene>
<feature type="binding site" evidence="10">
    <location>
        <position position="247"/>
    </location>
    <ligand>
        <name>glycerol</name>
        <dbReference type="ChEBI" id="CHEBI:17754"/>
    </ligand>
</feature>
<evidence type="ECO:0000313" key="14">
    <source>
        <dbReference type="EMBL" id="NWJ47989.1"/>
    </source>
</evidence>
<evidence type="ECO:0000259" key="13">
    <source>
        <dbReference type="Pfam" id="PF02782"/>
    </source>
</evidence>
<feature type="binding site" evidence="10">
    <location>
        <position position="84"/>
    </location>
    <ligand>
        <name>glycerol</name>
        <dbReference type="ChEBI" id="CHEBI:17754"/>
    </ligand>
</feature>
<feature type="binding site" evidence="10">
    <location>
        <position position="269"/>
    </location>
    <ligand>
        <name>ADP</name>
        <dbReference type="ChEBI" id="CHEBI:456216"/>
    </ligand>
</feature>
<evidence type="ECO:0000256" key="6">
    <source>
        <dbReference type="ARBA" id="ARBA00022798"/>
    </source>
</evidence>
<keyword evidence="7 10" id="KW-0067">ATP-binding</keyword>
<evidence type="ECO:0000256" key="5">
    <source>
        <dbReference type="ARBA" id="ARBA00022777"/>
    </source>
</evidence>
<comment type="similarity">
    <text evidence="2 10 11">Belongs to the FGGY kinase family.</text>
</comment>
<evidence type="ECO:0000313" key="17">
    <source>
        <dbReference type="Proteomes" id="UP001431572"/>
    </source>
</evidence>
<feature type="binding site" evidence="10">
    <location>
        <position position="135"/>
    </location>
    <ligand>
        <name>sn-glycerol 3-phosphate</name>
        <dbReference type="ChEBI" id="CHEBI:57597"/>
    </ligand>
</feature>
<comment type="activity regulation">
    <text evidence="10">Inhibited by fructose 1,6-bisphosphate (FBP).</text>
</comment>
<evidence type="ECO:0000256" key="4">
    <source>
        <dbReference type="ARBA" id="ARBA00022741"/>
    </source>
</evidence>
<feature type="binding site" evidence="10">
    <location>
        <position position="248"/>
    </location>
    <ligand>
        <name>glycerol</name>
        <dbReference type="ChEBI" id="CHEBI:17754"/>
    </ligand>
</feature>
<protein>
    <recommendedName>
        <fullName evidence="10">Glycerol kinase</fullName>
        <ecNumber evidence="10">2.7.1.30</ecNumber>
    </recommendedName>
    <alternativeName>
        <fullName evidence="10">ATP:glycerol 3-phosphotransferase</fullName>
    </alternativeName>
    <alternativeName>
        <fullName evidence="10">Glycerokinase</fullName>
        <shortName evidence="10">GK</shortName>
    </alternativeName>
</protein>
<dbReference type="InterPro" id="IPR018483">
    <property type="entry name" value="Carb_kinase_FGGY_CS"/>
</dbReference>
<feature type="binding site" evidence="10">
    <location>
        <position position="13"/>
    </location>
    <ligand>
        <name>ADP</name>
        <dbReference type="ChEBI" id="CHEBI:456216"/>
    </ligand>
</feature>
<dbReference type="GO" id="GO:0004370">
    <property type="term" value="F:glycerol kinase activity"/>
    <property type="evidence" value="ECO:0007669"/>
    <property type="project" value="UniProtKB-UniRule"/>
</dbReference>
<feature type="binding site" evidence="10">
    <location>
        <position position="247"/>
    </location>
    <ligand>
        <name>sn-glycerol 3-phosphate</name>
        <dbReference type="ChEBI" id="CHEBI:57597"/>
    </ligand>
</feature>
<feature type="binding site" evidence="10">
    <location>
        <position position="135"/>
    </location>
    <ligand>
        <name>glycerol</name>
        <dbReference type="ChEBI" id="CHEBI:17754"/>
    </ligand>
</feature>
<feature type="domain" description="Carbohydrate kinase FGGY N-terminal" evidence="12">
    <location>
        <begin position="5"/>
        <end position="254"/>
    </location>
</feature>
<comment type="pathway">
    <text evidence="1 10">Polyol metabolism; glycerol degradation via glycerol kinase pathway; sn-glycerol 3-phosphate from glycerol: step 1/1.</text>
</comment>
<evidence type="ECO:0000256" key="9">
    <source>
        <dbReference type="ARBA" id="ARBA00054633"/>
    </source>
</evidence>
<evidence type="ECO:0000256" key="1">
    <source>
        <dbReference type="ARBA" id="ARBA00005190"/>
    </source>
</evidence>
<dbReference type="GO" id="GO:0019563">
    <property type="term" value="P:glycerol catabolic process"/>
    <property type="evidence" value="ECO:0007669"/>
    <property type="project" value="UniProtKB-UniRule"/>
</dbReference>
<feature type="binding site" evidence="10">
    <location>
        <position position="413"/>
    </location>
    <ligand>
        <name>ADP</name>
        <dbReference type="ChEBI" id="CHEBI:456216"/>
    </ligand>
</feature>
<dbReference type="PIRSF" id="PIRSF000538">
    <property type="entry name" value="GlpK"/>
    <property type="match status" value="1"/>
</dbReference>
<feature type="binding site" evidence="10">
    <location>
        <position position="13"/>
    </location>
    <ligand>
        <name>sn-glycerol 3-phosphate</name>
        <dbReference type="ChEBI" id="CHEBI:57597"/>
    </ligand>
</feature>
<dbReference type="GO" id="GO:0005524">
    <property type="term" value="F:ATP binding"/>
    <property type="evidence" value="ECO:0007669"/>
    <property type="project" value="UniProtKB-UniRule"/>
</dbReference>
<feature type="binding site" evidence="10">
    <location>
        <position position="14"/>
    </location>
    <ligand>
        <name>ATP</name>
        <dbReference type="ChEBI" id="CHEBI:30616"/>
    </ligand>
</feature>
<dbReference type="SUPFAM" id="SSF53067">
    <property type="entry name" value="Actin-like ATPase domain"/>
    <property type="match status" value="2"/>
</dbReference>
<organism evidence="14 16">
    <name type="scientific">Candidatus Chlorohelix allophototropha</name>
    <dbReference type="NCBI Taxonomy" id="3003348"/>
    <lineage>
        <taxon>Bacteria</taxon>
        <taxon>Bacillati</taxon>
        <taxon>Chloroflexota</taxon>
        <taxon>Chloroflexia</taxon>
        <taxon>Candidatus Chloroheliales</taxon>
        <taxon>Candidatus Chloroheliaceae</taxon>
        <taxon>Candidatus Chlorohelix</taxon>
    </lineage>
</organism>
<evidence type="ECO:0000313" key="15">
    <source>
        <dbReference type="EMBL" id="WJW69894.1"/>
    </source>
</evidence>
<evidence type="ECO:0000313" key="16">
    <source>
        <dbReference type="Proteomes" id="UP000521676"/>
    </source>
</evidence>
<dbReference type="FunFam" id="3.30.420.40:FF:000008">
    <property type="entry name" value="Glycerol kinase"/>
    <property type="match status" value="1"/>
</dbReference>
<dbReference type="PROSITE" id="PS00933">
    <property type="entry name" value="FGGY_KINASES_1"/>
    <property type="match status" value="1"/>
</dbReference>
<feature type="binding site" evidence="10">
    <location>
        <position position="417"/>
    </location>
    <ligand>
        <name>ADP</name>
        <dbReference type="ChEBI" id="CHEBI:456216"/>
    </ligand>
</feature>
<dbReference type="PROSITE" id="PS00445">
    <property type="entry name" value="FGGY_KINASES_2"/>
    <property type="match status" value="1"/>
</dbReference>
<dbReference type="GO" id="GO:0005829">
    <property type="term" value="C:cytosol"/>
    <property type="evidence" value="ECO:0007669"/>
    <property type="project" value="TreeGrafter"/>
</dbReference>
<sequence>MADGYILAIDQGTTGTTTIIFDHDTNIIGRGYNPIRQIYPRPGLVEHDPVEIWNGTISTIQQAMSQAQIGYNELAGIGITNQRETVVLWERETGRPIGNAIVWQDRRTLAMCERLKAEGLEAELHHKTGLVLDPYFSATKVAWLLENVDGLKERAKKGEILLGTIDSWLIWNLTGGKLHLTDMSNASRTLFYNIHELKWDEDILNYLGIPISMLPDVRYSSFPFGEVQPGLLAPDSPAIPIAGVAGDQQAALFGQAGFQKGELKITYGTGAFLMVNTGTEPVDSQNGLLTTIAWGYKNKVEYALEGSTFIAGAAVQWLRDELKIIGNAAETEQMAVSVPDNGGVYIVPAFVGLGAPYWDSRARGAIFGLTRGSNRNHLVRAALESIAYQTRDVVEAMKLDSNAEFPEIRVDGGAVANNFLMQFQADMMGIKVIRPKIIETTALGAAFLAGLTVNYWDSQSEIARLWKVDREFESQIDEEKRNKFYRTWKRAVERSLDWEDD</sequence>
<evidence type="ECO:0000256" key="7">
    <source>
        <dbReference type="ARBA" id="ARBA00022840"/>
    </source>
</evidence>
<feature type="domain" description="Carbohydrate kinase FGGY C-terminal" evidence="13">
    <location>
        <begin position="263"/>
        <end position="451"/>
    </location>
</feature>
<dbReference type="FunFam" id="3.30.420.40:FF:000007">
    <property type="entry name" value="Glycerol kinase"/>
    <property type="match status" value="1"/>
</dbReference>
<dbReference type="AlphaFoldDB" id="A0A8T7M794"/>
<dbReference type="EC" id="2.7.1.30" evidence="10"/>
<accession>A0A8T7M794</accession>
<reference evidence="14 16" key="1">
    <citation type="submission" date="2020-06" db="EMBL/GenBank/DDBJ databases">
        <title>Anoxygenic phototrophic Chloroflexota member uses a Type I reaction center.</title>
        <authorList>
            <person name="Tsuji J.M."/>
            <person name="Shaw N.A."/>
            <person name="Nagashima S."/>
            <person name="Venkiteswaran J."/>
            <person name="Schiff S.L."/>
            <person name="Hanada S."/>
            <person name="Tank M."/>
            <person name="Neufeld J.D."/>
        </authorList>
    </citation>
    <scope>NUCLEOTIDE SEQUENCE [LARGE SCALE GENOMIC DNA]</scope>
    <source>
        <strain evidence="14">L227-S17</strain>
    </source>
</reference>
<evidence type="ECO:0000256" key="10">
    <source>
        <dbReference type="HAMAP-Rule" id="MF_00186"/>
    </source>
</evidence>
<evidence type="ECO:0000259" key="12">
    <source>
        <dbReference type="Pfam" id="PF00370"/>
    </source>
</evidence>
<feature type="binding site" evidence="10">
    <location>
        <position position="83"/>
    </location>
    <ligand>
        <name>glycerol</name>
        <dbReference type="ChEBI" id="CHEBI:17754"/>
    </ligand>
</feature>
<dbReference type="PANTHER" id="PTHR10196">
    <property type="entry name" value="SUGAR KINASE"/>
    <property type="match status" value="1"/>
</dbReference>
<feature type="binding site" evidence="10">
    <location>
        <position position="13"/>
    </location>
    <ligand>
        <name>ATP</name>
        <dbReference type="ChEBI" id="CHEBI:30616"/>
    </ligand>
</feature>
<keyword evidence="4 10" id="KW-0547">Nucleotide-binding</keyword>
<dbReference type="InterPro" id="IPR018484">
    <property type="entry name" value="FGGY_N"/>
</dbReference>
<keyword evidence="17" id="KW-1185">Reference proteome</keyword>
<dbReference type="Pfam" id="PF02782">
    <property type="entry name" value="FGGY_C"/>
    <property type="match status" value="1"/>
</dbReference>
<feature type="binding site" evidence="10">
    <location>
        <position position="84"/>
    </location>
    <ligand>
        <name>sn-glycerol 3-phosphate</name>
        <dbReference type="ChEBI" id="CHEBI:57597"/>
    </ligand>
</feature>
<evidence type="ECO:0000256" key="2">
    <source>
        <dbReference type="ARBA" id="ARBA00009156"/>
    </source>
</evidence>
<dbReference type="GO" id="GO:0006072">
    <property type="term" value="P:glycerol-3-phosphate metabolic process"/>
    <property type="evidence" value="ECO:0007669"/>
    <property type="project" value="InterPro"/>
</dbReference>
<reference evidence="15" key="2">
    <citation type="journal article" date="2024" name="Nature">
        <title>Anoxygenic phototroph of the Chloroflexota uses a type I reaction centre.</title>
        <authorList>
            <person name="Tsuji J.M."/>
            <person name="Shaw N.A."/>
            <person name="Nagashima S."/>
            <person name="Venkiteswaran J.J."/>
            <person name="Schiff S.L."/>
            <person name="Watanabe T."/>
            <person name="Fukui M."/>
            <person name="Hanada S."/>
            <person name="Tank M."/>
            <person name="Neufeld J.D."/>
        </authorList>
    </citation>
    <scope>NUCLEOTIDE SEQUENCE</scope>
    <source>
        <strain evidence="15">L227-S17</strain>
    </source>
</reference>
<dbReference type="InterPro" id="IPR000577">
    <property type="entry name" value="Carb_kinase_FGGY"/>
</dbReference>
<feature type="binding site" evidence="10">
    <location>
        <position position="316"/>
    </location>
    <ligand>
        <name>ATP</name>
        <dbReference type="ChEBI" id="CHEBI:30616"/>
    </ligand>
</feature>
<evidence type="ECO:0000256" key="3">
    <source>
        <dbReference type="ARBA" id="ARBA00022679"/>
    </source>
</evidence>
<dbReference type="EMBL" id="CP128400">
    <property type="protein sequence ID" value="WJW69894.1"/>
    <property type="molecule type" value="Genomic_DNA"/>
</dbReference>
<proteinExistence type="inferred from homology"/>
<dbReference type="InterPro" id="IPR043129">
    <property type="entry name" value="ATPase_NBD"/>
</dbReference>
<dbReference type="PANTHER" id="PTHR10196:SF69">
    <property type="entry name" value="GLYCEROL KINASE"/>
    <property type="match status" value="1"/>
</dbReference>
<comment type="catalytic activity">
    <reaction evidence="8 10">
        <text>glycerol + ATP = sn-glycerol 3-phosphate + ADP + H(+)</text>
        <dbReference type="Rhea" id="RHEA:21644"/>
        <dbReference type="ChEBI" id="CHEBI:15378"/>
        <dbReference type="ChEBI" id="CHEBI:17754"/>
        <dbReference type="ChEBI" id="CHEBI:30616"/>
        <dbReference type="ChEBI" id="CHEBI:57597"/>
        <dbReference type="ChEBI" id="CHEBI:456216"/>
        <dbReference type="EC" id="2.7.1.30"/>
    </reaction>
</comment>
<comment type="caution">
    <text evidence="10">Lacks conserved residue(s) required for the propagation of feature annotation.</text>
</comment>
<keyword evidence="5 10" id="KW-0418">Kinase</keyword>
<feature type="binding site" evidence="10">
    <location>
        <position position="413"/>
    </location>
    <ligand>
        <name>ATP</name>
        <dbReference type="ChEBI" id="CHEBI:30616"/>
    </ligand>
</feature>
<evidence type="ECO:0000256" key="11">
    <source>
        <dbReference type="RuleBase" id="RU003733"/>
    </source>
</evidence>
<name>A0A8T7M794_9CHLR</name>
<dbReference type="NCBIfam" id="NF000756">
    <property type="entry name" value="PRK00047.1"/>
    <property type="match status" value="1"/>
</dbReference>
<keyword evidence="6 10" id="KW-0319">Glycerol metabolism</keyword>
<keyword evidence="3 10" id="KW-0808">Transferase</keyword>